<dbReference type="Proteomes" id="UP001279734">
    <property type="component" value="Unassembled WGS sequence"/>
</dbReference>
<evidence type="ECO:0000313" key="1">
    <source>
        <dbReference type="EMBL" id="GMH10505.1"/>
    </source>
</evidence>
<gene>
    <name evidence="1" type="ORF">Nepgr_012346</name>
</gene>
<evidence type="ECO:0000313" key="2">
    <source>
        <dbReference type="Proteomes" id="UP001279734"/>
    </source>
</evidence>
<dbReference type="AlphaFoldDB" id="A0AAD3SFK1"/>
<name>A0AAD3SFK1_NEPGR</name>
<sequence length="177" mass="18483">MFSNLDVAISVHLLNMFASSPFPSTDTGDLESYFCCTDADVVEVTHAHLPLAMPEATVSGGAAATADQDHLRRGSEPLSMWTAQVVLAIAGAQSGTRPLLLCHPEAGSTTCHQMGEAHTGVNLSPRDDRQVNGSVTCAVECCSKSLLHSPYLDFPGPVRALSPAVDADFPSDSGVAS</sequence>
<organism evidence="1 2">
    <name type="scientific">Nepenthes gracilis</name>
    <name type="common">Slender pitcher plant</name>
    <dbReference type="NCBI Taxonomy" id="150966"/>
    <lineage>
        <taxon>Eukaryota</taxon>
        <taxon>Viridiplantae</taxon>
        <taxon>Streptophyta</taxon>
        <taxon>Embryophyta</taxon>
        <taxon>Tracheophyta</taxon>
        <taxon>Spermatophyta</taxon>
        <taxon>Magnoliopsida</taxon>
        <taxon>eudicotyledons</taxon>
        <taxon>Gunneridae</taxon>
        <taxon>Pentapetalae</taxon>
        <taxon>Caryophyllales</taxon>
        <taxon>Nepenthaceae</taxon>
        <taxon>Nepenthes</taxon>
    </lineage>
</organism>
<reference evidence="1" key="1">
    <citation type="submission" date="2023-05" db="EMBL/GenBank/DDBJ databases">
        <title>Nepenthes gracilis genome sequencing.</title>
        <authorList>
            <person name="Fukushima K."/>
        </authorList>
    </citation>
    <scope>NUCLEOTIDE SEQUENCE</scope>
    <source>
        <strain evidence="1">SING2019-196</strain>
    </source>
</reference>
<proteinExistence type="predicted"/>
<accession>A0AAD3SFK1</accession>
<dbReference type="EMBL" id="BSYO01000010">
    <property type="protein sequence ID" value="GMH10505.1"/>
    <property type="molecule type" value="Genomic_DNA"/>
</dbReference>
<protein>
    <submittedName>
        <fullName evidence="1">Uncharacterized protein</fullName>
    </submittedName>
</protein>
<keyword evidence="2" id="KW-1185">Reference proteome</keyword>
<comment type="caution">
    <text evidence="1">The sequence shown here is derived from an EMBL/GenBank/DDBJ whole genome shotgun (WGS) entry which is preliminary data.</text>
</comment>